<dbReference type="InterPro" id="IPR011701">
    <property type="entry name" value="MFS"/>
</dbReference>
<protein>
    <submittedName>
        <fullName evidence="6">Putative MFS family arabinose efflux permease</fullName>
    </submittedName>
</protein>
<keyword evidence="1 4" id="KW-0812">Transmembrane</keyword>
<feature type="transmembrane region" description="Helical" evidence="4">
    <location>
        <begin position="274"/>
        <end position="292"/>
    </location>
</feature>
<evidence type="ECO:0000256" key="1">
    <source>
        <dbReference type="ARBA" id="ARBA00022692"/>
    </source>
</evidence>
<feature type="transmembrane region" description="Helical" evidence="4">
    <location>
        <begin position="362"/>
        <end position="387"/>
    </location>
</feature>
<dbReference type="RefSeq" id="WP_183306693.1">
    <property type="nucleotide sequence ID" value="NZ_JACIEP010000005.1"/>
</dbReference>
<organism evidence="6 7">
    <name type="scientific">Dysgonomonas hofstadii</name>
    <dbReference type="NCBI Taxonomy" id="637886"/>
    <lineage>
        <taxon>Bacteria</taxon>
        <taxon>Pseudomonadati</taxon>
        <taxon>Bacteroidota</taxon>
        <taxon>Bacteroidia</taxon>
        <taxon>Bacteroidales</taxon>
        <taxon>Dysgonomonadaceae</taxon>
        <taxon>Dysgonomonas</taxon>
    </lineage>
</organism>
<dbReference type="PANTHER" id="PTHR23531">
    <property type="entry name" value="QUINOLENE RESISTANCE PROTEIN NORA"/>
    <property type="match status" value="1"/>
</dbReference>
<dbReference type="AlphaFoldDB" id="A0A840CK76"/>
<reference evidence="6 7" key="1">
    <citation type="submission" date="2020-08" db="EMBL/GenBank/DDBJ databases">
        <title>Genomic Encyclopedia of Type Strains, Phase IV (KMG-IV): sequencing the most valuable type-strain genomes for metagenomic binning, comparative biology and taxonomic classification.</title>
        <authorList>
            <person name="Goeker M."/>
        </authorList>
    </citation>
    <scope>NUCLEOTIDE SEQUENCE [LARGE SCALE GENOMIC DNA]</scope>
    <source>
        <strain evidence="6 7">DSM 104969</strain>
    </source>
</reference>
<evidence type="ECO:0000313" key="7">
    <source>
        <dbReference type="Proteomes" id="UP000555103"/>
    </source>
</evidence>
<feature type="transmembrane region" description="Helical" evidence="4">
    <location>
        <begin position="338"/>
        <end position="356"/>
    </location>
</feature>
<feature type="transmembrane region" description="Helical" evidence="4">
    <location>
        <begin position="14"/>
        <end position="35"/>
    </location>
</feature>
<feature type="domain" description="Major facilitator superfamily (MFS) profile" evidence="5">
    <location>
        <begin position="13"/>
        <end position="387"/>
    </location>
</feature>
<comment type="caution">
    <text evidence="6">The sequence shown here is derived from an EMBL/GenBank/DDBJ whole genome shotgun (WGS) entry which is preliminary data.</text>
</comment>
<feature type="transmembrane region" description="Helical" evidence="4">
    <location>
        <begin position="207"/>
        <end position="225"/>
    </location>
</feature>
<keyword evidence="2 4" id="KW-1133">Transmembrane helix</keyword>
<dbReference type="EMBL" id="JACIEP010000005">
    <property type="protein sequence ID" value="MBB4035766.1"/>
    <property type="molecule type" value="Genomic_DNA"/>
</dbReference>
<evidence type="ECO:0000313" key="6">
    <source>
        <dbReference type="EMBL" id="MBB4035766.1"/>
    </source>
</evidence>
<evidence type="ECO:0000259" key="5">
    <source>
        <dbReference type="PROSITE" id="PS50850"/>
    </source>
</evidence>
<keyword evidence="3 4" id="KW-0472">Membrane</keyword>
<feature type="transmembrane region" description="Helical" evidence="4">
    <location>
        <begin position="103"/>
        <end position="127"/>
    </location>
</feature>
<proteinExistence type="predicted"/>
<feature type="transmembrane region" description="Helical" evidence="4">
    <location>
        <begin position="47"/>
        <end position="67"/>
    </location>
</feature>
<gene>
    <name evidence="6" type="ORF">GGR21_001661</name>
</gene>
<feature type="transmembrane region" description="Helical" evidence="4">
    <location>
        <begin position="79"/>
        <end position="97"/>
    </location>
</feature>
<dbReference type="SUPFAM" id="SSF103473">
    <property type="entry name" value="MFS general substrate transporter"/>
    <property type="match status" value="1"/>
</dbReference>
<dbReference type="Pfam" id="PF07690">
    <property type="entry name" value="MFS_1"/>
    <property type="match status" value="1"/>
</dbReference>
<sequence>MNNNKRPQLWTKDFILVFISNLLLFFSFYMLIPVLPLYLMENLGTSGSVAGIVLALYTISALCIRPFSGFMVDMFSRKPLYLICYGLFCVIFAGYVVGTTLVLFIILRILHGLAFGMSTVSGSTVAVDIMTSERRGEGIGYFGMAANIAMAVGPVAGLAIYKYYSFDALFLTALFSSFIGLITIILIKPIKKEHVVPKQTLSLDRFILLKALPCVALLFIAGLGYGSVLNYVGLYTEMVDFQSSAGWFFVIIAIGIILARVLSAKALNNGKIVLLVNTGSVFLLVSFGLFAICTNAIMLYLIAFLLGIGFGYINPAFQTMLINLADHNQRGTANATYFTFWDLGIGIGTAIGGTIIEKLNFGWMYAICAGALILGILYFYAISAPYFQKNKLR</sequence>
<feature type="transmembrane region" description="Helical" evidence="4">
    <location>
        <begin position="168"/>
        <end position="187"/>
    </location>
</feature>
<name>A0A840CK76_9BACT</name>
<dbReference type="InterPro" id="IPR036259">
    <property type="entry name" value="MFS_trans_sf"/>
</dbReference>
<evidence type="ECO:0000256" key="3">
    <source>
        <dbReference type="ARBA" id="ARBA00023136"/>
    </source>
</evidence>
<dbReference type="InterPro" id="IPR020846">
    <property type="entry name" value="MFS_dom"/>
</dbReference>
<dbReference type="GO" id="GO:0022857">
    <property type="term" value="F:transmembrane transporter activity"/>
    <property type="evidence" value="ECO:0007669"/>
    <property type="project" value="InterPro"/>
</dbReference>
<dbReference type="PROSITE" id="PS50850">
    <property type="entry name" value="MFS"/>
    <property type="match status" value="1"/>
</dbReference>
<feature type="transmembrane region" description="Helical" evidence="4">
    <location>
        <begin position="139"/>
        <end position="162"/>
    </location>
</feature>
<dbReference type="CDD" id="cd17489">
    <property type="entry name" value="MFS_YfcJ_like"/>
    <property type="match status" value="1"/>
</dbReference>
<evidence type="ECO:0000256" key="2">
    <source>
        <dbReference type="ARBA" id="ARBA00022989"/>
    </source>
</evidence>
<dbReference type="InterPro" id="IPR052714">
    <property type="entry name" value="MFS_Exporter"/>
</dbReference>
<accession>A0A840CK76</accession>
<evidence type="ECO:0000256" key="4">
    <source>
        <dbReference type="SAM" id="Phobius"/>
    </source>
</evidence>
<dbReference type="PANTHER" id="PTHR23531:SF1">
    <property type="entry name" value="QUINOLENE RESISTANCE PROTEIN NORA"/>
    <property type="match status" value="1"/>
</dbReference>
<dbReference type="Proteomes" id="UP000555103">
    <property type="component" value="Unassembled WGS sequence"/>
</dbReference>
<keyword evidence="7" id="KW-1185">Reference proteome</keyword>
<feature type="transmembrane region" description="Helical" evidence="4">
    <location>
        <begin position="245"/>
        <end position="262"/>
    </location>
</feature>
<dbReference type="Gene3D" id="1.20.1250.20">
    <property type="entry name" value="MFS general substrate transporter like domains"/>
    <property type="match status" value="1"/>
</dbReference>
<feature type="transmembrane region" description="Helical" evidence="4">
    <location>
        <begin position="298"/>
        <end position="317"/>
    </location>
</feature>